<feature type="compositionally biased region" description="Basic and acidic residues" evidence="1">
    <location>
        <begin position="251"/>
        <end position="264"/>
    </location>
</feature>
<evidence type="ECO:0008006" key="6">
    <source>
        <dbReference type="Google" id="ProtNLM"/>
    </source>
</evidence>
<dbReference type="PROSITE" id="PS50812">
    <property type="entry name" value="PWWP"/>
    <property type="match status" value="1"/>
</dbReference>
<evidence type="ECO:0000313" key="5">
    <source>
        <dbReference type="Proteomes" id="UP000232323"/>
    </source>
</evidence>
<dbReference type="PANTHER" id="PTHR10688">
    <property type="entry name" value="PWWP DOMAIN-CONTAINING PROTEIN"/>
    <property type="match status" value="1"/>
</dbReference>
<evidence type="ECO:0000259" key="2">
    <source>
        <dbReference type="PROSITE" id="PS50812"/>
    </source>
</evidence>
<dbReference type="SUPFAM" id="SSF63748">
    <property type="entry name" value="Tudor/PWWP/MBT"/>
    <property type="match status" value="1"/>
</dbReference>
<dbReference type="SUPFAM" id="SSF46774">
    <property type="entry name" value="ARID-like"/>
    <property type="match status" value="1"/>
</dbReference>
<evidence type="ECO:0000259" key="3">
    <source>
        <dbReference type="PROSITE" id="PS51011"/>
    </source>
</evidence>
<feature type="compositionally biased region" description="Gly residues" evidence="1">
    <location>
        <begin position="481"/>
        <end position="490"/>
    </location>
</feature>
<name>A0A250WXX8_9CHLO</name>
<dbReference type="SMART" id="SM00293">
    <property type="entry name" value="PWWP"/>
    <property type="match status" value="1"/>
</dbReference>
<comment type="caution">
    <text evidence="4">The sequence shown here is derived from an EMBL/GenBank/DDBJ whole genome shotgun (WGS) entry which is preliminary data.</text>
</comment>
<proteinExistence type="predicted"/>
<dbReference type="GO" id="GO:0003677">
    <property type="term" value="F:DNA binding"/>
    <property type="evidence" value="ECO:0007669"/>
    <property type="project" value="InterPro"/>
</dbReference>
<dbReference type="InterPro" id="IPR001606">
    <property type="entry name" value="ARID_dom"/>
</dbReference>
<gene>
    <name evidence="4" type="ORF">CEUSTIGMA_g3080.t1</name>
</gene>
<feature type="compositionally biased region" description="Polar residues" evidence="1">
    <location>
        <begin position="795"/>
        <end position="809"/>
    </location>
</feature>
<dbReference type="Proteomes" id="UP000232323">
    <property type="component" value="Unassembled WGS sequence"/>
</dbReference>
<dbReference type="AlphaFoldDB" id="A0A250WXX8"/>
<feature type="region of interest" description="Disordered" evidence="1">
    <location>
        <begin position="916"/>
        <end position="997"/>
    </location>
</feature>
<dbReference type="SMART" id="SM00501">
    <property type="entry name" value="BRIGHT"/>
    <property type="match status" value="1"/>
</dbReference>
<feature type="region of interest" description="Disordered" evidence="1">
    <location>
        <begin position="795"/>
        <end position="821"/>
    </location>
</feature>
<dbReference type="EMBL" id="BEGY01000013">
    <property type="protein sequence ID" value="GAX75636.1"/>
    <property type="molecule type" value="Genomic_DNA"/>
</dbReference>
<feature type="domain" description="PWWP" evidence="2">
    <location>
        <begin position="16"/>
        <end position="65"/>
    </location>
</feature>
<dbReference type="InterPro" id="IPR036431">
    <property type="entry name" value="ARID_dom_sf"/>
</dbReference>
<feature type="compositionally biased region" description="Low complexity" evidence="1">
    <location>
        <begin position="984"/>
        <end position="994"/>
    </location>
</feature>
<dbReference type="CDD" id="cd16100">
    <property type="entry name" value="ARID"/>
    <property type="match status" value="1"/>
</dbReference>
<evidence type="ECO:0000256" key="1">
    <source>
        <dbReference type="SAM" id="MobiDB-lite"/>
    </source>
</evidence>
<feature type="compositionally biased region" description="Polar residues" evidence="1">
    <location>
        <begin position="950"/>
        <end position="960"/>
    </location>
</feature>
<feature type="region of interest" description="Disordered" evidence="1">
    <location>
        <begin position="211"/>
        <end position="301"/>
    </location>
</feature>
<dbReference type="PANTHER" id="PTHR10688:SF5">
    <property type="entry name" value="PWWP DOMAIN-CONTAINING PROTEIN 1-RELATED"/>
    <property type="match status" value="1"/>
</dbReference>
<dbReference type="InterPro" id="IPR052657">
    <property type="entry name" value="PDP_family_Arabidopsis"/>
</dbReference>
<organism evidence="4 5">
    <name type="scientific">Chlamydomonas eustigma</name>
    <dbReference type="NCBI Taxonomy" id="1157962"/>
    <lineage>
        <taxon>Eukaryota</taxon>
        <taxon>Viridiplantae</taxon>
        <taxon>Chlorophyta</taxon>
        <taxon>core chlorophytes</taxon>
        <taxon>Chlorophyceae</taxon>
        <taxon>CS clade</taxon>
        <taxon>Chlamydomonadales</taxon>
        <taxon>Chlamydomonadaceae</taxon>
        <taxon>Chlamydomonas</taxon>
    </lineage>
</organism>
<feature type="region of interest" description="Disordered" evidence="1">
    <location>
        <begin position="476"/>
        <end position="510"/>
    </location>
</feature>
<feature type="compositionally biased region" description="Acidic residues" evidence="1">
    <location>
        <begin position="556"/>
        <end position="567"/>
    </location>
</feature>
<reference evidence="4 5" key="1">
    <citation type="submission" date="2017-08" db="EMBL/GenBank/DDBJ databases">
        <title>Acidophilic green algal genome provides insights into adaptation to an acidic environment.</title>
        <authorList>
            <person name="Hirooka S."/>
            <person name="Hirose Y."/>
            <person name="Kanesaki Y."/>
            <person name="Higuchi S."/>
            <person name="Fujiwara T."/>
            <person name="Onuma R."/>
            <person name="Era A."/>
            <person name="Ohbayashi R."/>
            <person name="Uzuka A."/>
            <person name="Nozaki H."/>
            <person name="Yoshikawa H."/>
            <person name="Miyagishima S.Y."/>
        </authorList>
    </citation>
    <scope>NUCLEOTIDE SEQUENCE [LARGE SCALE GENOMIC DNA]</scope>
    <source>
        <strain evidence="4 5">NIES-2499</strain>
    </source>
</reference>
<accession>A0A250WXX8</accession>
<evidence type="ECO:0000313" key="4">
    <source>
        <dbReference type="EMBL" id="GAX75636.1"/>
    </source>
</evidence>
<dbReference type="InterPro" id="IPR000313">
    <property type="entry name" value="PWWP_dom"/>
</dbReference>
<dbReference type="Pfam" id="PF01388">
    <property type="entry name" value="ARID"/>
    <property type="match status" value="1"/>
</dbReference>
<dbReference type="PROSITE" id="PS51011">
    <property type="entry name" value="ARID"/>
    <property type="match status" value="1"/>
</dbReference>
<dbReference type="Gene3D" id="1.10.150.60">
    <property type="entry name" value="ARID DNA-binding domain"/>
    <property type="match status" value="1"/>
</dbReference>
<keyword evidence="5" id="KW-1185">Reference proteome</keyword>
<dbReference type="CDD" id="cd05162">
    <property type="entry name" value="PWWP"/>
    <property type="match status" value="1"/>
</dbReference>
<dbReference type="Pfam" id="PF00855">
    <property type="entry name" value="PWWP"/>
    <property type="match status" value="1"/>
</dbReference>
<feature type="domain" description="ARID" evidence="3">
    <location>
        <begin position="615"/>
        <end position="709"/>
    </location>
</feature>
<protein>
    <recommendedName>
        <fullName evidence="6">PWWP domain-containing protein</fullName>
    </recommendedName>
</protein>
<dbReference type="OrthoDB" id="563555at2759"/>
<dbReference type="Gene3D" id="2.30.30.140">
    <property type="match status" value="1"/>
</dbReference>
<feature type="region of interest" description="Disordered" evidence="1">
    <location>
        <begin position="556"/>
        <end position="600"/>
    </location>
</feature>
<feature type="compositionally biased region" description="Polar residues" evidence="1">
    <location>
        <begin position="916"/>
        <end position="925"/>
    </location>
</feature>
<dbReference type="STRING" id="1157962.A0A250WXX8"/>
<sequence>MPHVTKSSKRVSELHPGDLVWAKISGFPAWPGQILPDDKATPKQLRSKKPGSLFVAFFGDSSHAWNLPGELDRFEDEYDRNKAQSCIKNREKTFITAVEEAKEVWDKRNGRRPATNHGAFDFLDCSTWPEHWLGTSEEVPVKAHWIPEAPSHTQLRAISTASAIQWLRRLAASPLSVLDNNFGIKRDHGPTISLIWSLGDSRCLKLDPATGQLLPTEAPSSTTADDEKSAPRLKKKLIEKVSTVSDPVQMKGEDGCKNDSDGTKKARPAVKLAQENKIQKRPDSEEASTPNAKKRAKVRDASAAAAPASVVKVLDKVTEEDITADLAALRAGGDSSLLNLAMFGGEIPGMLAPKDVMDACKQLAGDPIHWAAAITSEDSKTFENKGEKVQKLLAASGAYFRYRELRNNATGYYLPPRGEIGHVARAALEEVGAIPEAYGVESRKKITDLIARLNQQKSEETHMPWGIRDVADEVPPMVHGSGAGSGGGGEQNNVLKKARRKSAASESRKNALKVLQESRCDILVDSGVKVGSSERRCKPKLVGNEDDRKADILLEADELSDISEPDEGPSSSSESLPEEQEQDVERFSRQGANSTNGQHKPAAMSYIKKYDYIHLPALASKESFLTAYQKFYGNSGREMPTDSSIHAFEPYEVFCAVAKEGGYEAVTESHGWRKLTCSWRPSMAANKQCGQDMRKAYKILLLPFQKFLTDSLQPLLVEQVLSKHKAHITSKQHKQAFNLQDLKQAKRPGSISKDKTYLADFDNLAEKEEPKRPWLDPKAVSGSYLQPGQAKFLQQQKQGLVGGRTNSSVGGQGERGPREEDSVRVLIRYPEGTMLPKHEEVVSSLKRYGALDKSSVGSNSPKSILWIDFRDHKTAKEAFLYLRSAAHHVFPSLQLDRNAKILVRLVRTNDYGGNLTFSTPTTAPQRVSGAPLNHRSLNPTTLAAAKQPGSYPTLQPQSGRVTPAPLSLAQSVTSAAPADPRRSLPMAQQAASQQLPPPPPRYLQAHVQEQQAGVVLPSWTPQQQQLPPVTQHPPAILTVTGPSPQSYPSSSSGVPQLPPVLIVPPTNTTEYQGAPFLTLGSTGVVPTTRDEAYISTVGAPTHNVHIPQDLANLLTRLINAPEPVSDQAVSQAGPFELRVAGGEAFPTSEMDAVSGLQQQQQQAPQGLFQPPAEESLLLDINALVDLLSQAKG</sequence>